<dbReference type="AlphaFoldDB" id="A0AAU9VQR6"/>
<sequence length="628" mass="71413">THESVVGLYDNQAKKKCRSDVISHAIRCLTTERHTSACVQRGHVRRVWQQLQESGESQAYFHPLVIESIEAEISQWEILHESNIQSKKPSDLNVCYLGGNNPINDLEVLVDSGVLPQNVWAVENDTKTFESAREAIRRSRFRNVRLFKGDILKFLKDYEGNFDIIYFDACGTLPSANQSTLKFIGYVFRYNKLTSPGALITNFSFPPKSEPTECDEEAEQPSRILQESVKIRKLATEYLKYRLDNTRMNKGSPEGNAELLGQRTDEENYGDYITYQVIDSAYLYIPALRMLSSTRSGQSSPLWDQMFKSKKNFHDFLKECRKFFQAVSESSPDSETSIGEKSCSFSETASPDSEFSVEEQSCSVSETASEVTDVNKLLSASAASESNAGHDSSDEVFLTLKDASKASPLWKCGFALEEEMQNNDLCKAWVTEILPDWQSTSNLKTEKLPLLLLTHLLSHFDFFISTFTNKNFQEKCIEPLYNALHSDHDDAVFPKFYNVVDLSNTRSLVAGLLYGQMAYPSFPVVDKMLRLCYTGNARQMFTDVFIFDQCRYVYQQFPSIDCACFAITEPEQQMVFRMVVDGLRKHLEDICFKDVFPSCHVASIDPIPTGEIGFLNSRPKIPKRKEVN</sequence>
<evidence type="ECO:0000313" key="3">
    <source>
        <dbReference type="Proteomes" id="UP001159428"/>
    </source>
</evidence>
<evidence type="ECO:0000256" key="1">
    <source>
        <dbReference type="SAM" id="MobiDB-lite"/>
    </source>
</evidence>
<dbReference type="Proteomes" id="UP001159428">
    <property type="component" value="Unassembled WGS sequence"/>
</dbReference>
<dbReference type="InterPro" id="IPR029063">
    <property type="entry name" value="SAM-dependent_MTases_sf"/>
</dbReference>
<gene>
    <name evidence="2" type="ORF">PMEA_00016390</name>
</gene>
<protein>
    <recommendedName>
        <fullName evidence="4">Methyltransferase domain-containing protein</fullName>
    </recommendedName>
</protein>
<proteinExistence type="predicted"/>
<accession>A0AAU9VQR6</accession>
<evidence type="ECO:0000313" key="2">
    <source>
        <dbReference type="EMBL" id="CAH3035639.1"/>
    </source>
</evidence>
<keyword evidence="3" id="KW-1185">Reference proteome</keyword>
<organism evidence="2 3">
    <name type="scientific">Pocillopora meandrina</name>
    <dbReference type="NCBI Taxonomy" id="46732"/>
    <lineage>
        <taxon>Eukaryota</taxon>
        <taxon>Metazoa</taxon>
        <taxon>Cnidaria</taxon>
        <taxon>Anthozoa</taxon>
        <taxon>Hexacorallia</taxon>
        <taxon>Scleractinia</taxon>
        <taxon>Astrocoeniina</taxon>
        <taxon>Pocilloporidae</taxon>
        <taxon>Pocillopora</taxon>
    </lineage>
</organism>
<feature type="non-terminal residue" evidence="2">
    <location>
        <position position="1"/>
    </location>
</feature>
<evidence type="ECO:0008006" key="4">
    <source>
        <dbReference type="Google" id="ProtNLM"/>
    </source>
</evidence>
<dbReference type="SUPFAM" id="SSF53335">
    <property type="entry name" value="S-adenosyl-L-methionine-dependent methyltransferases"/>
    <property type="match status" value="1"/>
</dbReference>
<reference evidence="2 3" key="1">
    <citation type="submission" date="2022-05" db="EMBL/GenBank/DDBJ databases">
        <authorList>
            <consortium name="Genoscope - CEA"/>
            <person name="William W."/>
        </authorList>
    </citation>
    <scope>NUCLEOTIDE SEQUENCE [LARGE SCALE GENOMIC DNA]</scope>
</reference>
<comment type="caution">
    <text evidence="2">The sequence shown here is derived from an EMBL/GenBank/DDBJ whole genome shotgun (WGS) entry which is preliminary data.</text>
</comment>
<dbReference type="EMBL" id="CALNXJ010000003">
    <property type="protein sequence ID" value="CAH3035639.1"/>
    <property type="molecule type" value="Genomic_DNA"/>
</dbReference>
<feature type="region of interest" description="Disordered" evidence="1">
    <location>
        <begin position="331"/>
        <end position="359"/>
    </location>
</feature>
<dbReference type="CDD" id="cd02440">
    <property type="entry name" value="AdoMet_MTases"/>
    <property type="match status" value="1"/>
</dbReference>
<name>A0AAU9VQR6_9CNID</name>
<dbReference type="Gene3D" id="3.40.50.150">
    <property type="entry name" value="Vaccinia Virus protein VP39"/>
    <property type="match status" value="1"/>
</dbReference>